<feature type="domain" description="Inositol polyphosphate-related phosphatase" evidence="2">
    <location>
        <begin position="795"/>
        <end position="1141"/>
    </location>
</feature>
<dbReference type="AlphaFoldDB" id="A0A067PGV1"/>
<dbReference type="STRING" id="933084.A0A067PGV1"/>
<sequence length="1177" mass="128051">MPSPPQSPLVDLVPHAAVSDLKSRFEKLAHETSSPPRQAGGKSLLSPQPPPRSASDSDDQDAPGASNGSLLRSSSSSSDLKSGGKRPPPPPPPSRGGAKRATPSPSGSPLIRPVPMPPSSTSMPNVLLSSPGSGKSALLSRKPPPPPAPAPSVQGEYDLTLPSPSTSVASLRDRFGVAPIILAPKPVVGHSRVPSGSILTSSNTLHSGDTVQSPVDSPRISHLSISTAAHTASAPDIKLHSPFSDGHSSDSDKSAASYKPPLPSRKRTSDANGNGHKKTASSGSSDSHTSVPSSRPGVPLPPRPPPRHQASLAPSFGSESSSSTSSTPITQNRPPLPRRRPTTPVDDSHPPPPPRLPARHPSISEADPYVGPPSAPPAPERRLAKLPPPPTRTIGLGDRLPPARRPPSPSSDESEDEDVKSKILDTMPDTSRSSRRPPIISHYQSEARVTVPSHSGLVAVSGHTVVEAHTHHVRIYDLSYSETPRWDVDLKDLLKDWKVKEWKVTSSEFRGGCAEADKGCLLWVGTKDGHLLEFDVRSGVLMDAKPAAHTHGITHIFRHGSSMITLDDSGKVLVFTDSEGDLRLGFTQPRVVRIADKQDFAKMLGGKLWTSARMETGGSGSVSRGPIVRVYDILVPGSTGKSMLPTEHVGNVTSGTILPSEPNHVYLGHEGGFISIWALGNVDTPACLEVMKVSTSDVLCLEGVGEKLWAGGRKGMIAAYDVVPRPWIMTNNWMAHSGLPATKLFVDPFSIEKMGKLCVVSVGRDEKVRFWDGCLSANWIDAELLKQEDNFSSLRELNVLMISWNVDAAKPDALNGVPENVNFLDDALRTVDSPDIIVFGFQELIDLENRKMAAKTVLLGGKKKAPDGSISEKVTTSYKKWYDRLVLAVRLAMPPDVPYTVIHAENLVGLFSCIFVKNTERIALKDVAITTVKRGMGGRYGNKGGIVARFVIDDSSICFINCHLAAGQHHVRQRNADVAAILEDKEVFPAVDSTIHEPLAYVGGGDGSMVLDHEIVFFSGDMNYRIEQRREAVAAAVKANDFDYLIAHDQLCKEMKHNRGFRLRSFTEGPLIFAPTYKYDRRSNEYDTSEKRRVPAWCDRILWRSRDERRVTQLHYQRYEANISDHRPISAGFRMTVKSVNKHVRGRTKEEVESLWMIQEYQLLSDAREYYKTQALV</sequence>
<feature type="compositionally biased region" description="Low complexity" evidence="1">
    <location>
        <begin position="281"/>
        <end position="297"/>
    </location>
</feature>
<dbReference type="EMBL" id="KL197736">
    <property type="protein sequence ID" value="KDQ53055.1"/>
    <property type="molecule type" value="Genomic_DNA"/>
</dbReference>
<dbReference type="InterPro" id="IPR036322">
    <property type="entry name" value="WD40_repeat_dom_sf"/>
</dbReference>
<organism evidence="3 4">
    <name type="scientific">Jaapia argillacea MUCL 33604</name>
    <dbReference type="NCBI Taxonomy" id="933084"/>
    <lineage>
        <taxon>Eukaryota</taxon>
        <taxon>Fungi</taxon>
        <taxon>Dikarya</taxon>
        <taxon>Basidiomycota</taxon>
        <taxon>Agaricomycotina</taxon>
        <taxon>Agaricomycetes</taxon>
        <taxon>Agaricomycetidae</taxon>
        <taxon>Jaapiales</taxon>
        <taxon>Jaapiaceae</taxon>
        <taxon>Jaapia</taxon>
    </lineage>
</organism>
<dbReference type="FunCoup" id="A0A067PGV1">
    <property type="interactions" value="43"/>
</dbReference>
<feature type="compositionally biased region" description="Low complexity" evidence="1">
    <location>
        <begin position="311"/>
        <end position="326"/>
    </location>
</feature>
<dbReference type="Gene3D" id="3.60.10.10">
    <property type="entry name" value="Endonuclease/exonuclease/phosphatase"/>
    <property type="match status" value="1"/>
</dbReference>
<evidence type="ECO:0000313" key="4">
    <source>
        <dbReference type="Proteomes" id="UP000027265"/>
    </source>
</evidence>
<dbReference type="Gene3D" id="2.130.10.10">
    <property type="entry name" value="YVTN repeat-like/Quinoprotein amine dehydrogenase"/>
    <property type="match status" value="1"/>
</dbReference>
<dbReference type="InterPro" id="IPR036691">
    <property type="entry name" value="Endo/exonu/phosph_ase_sf"/>
</dbReference>
<dbReference type="SMART" id="SM00128">
    <property type="entry name" value="IPPc"/>
    <property type="match status" value="1"/>
</dbReference>
<dbReference type="InterPro" id="IPR000300">
    <property type="entry name" value="IPPc"/>
</dbReference>
<name>A0A067PGV1_9AGAM</name>
<protein>
    <recommendedName>
        <fullName evidence="2">Inositol polyphosphate-related phosphatase domain-containing protein</fullName>
    </recommendedName>
</protein>
<dbReference type="GO" id="GO:0046856">
    <property type="term" value="P:phosphatidylinositol dephosphorylation"/>
    <property type="evidence" value="ECO:0007669"/>
    <property type="project" value="InterPro"/>
</dbReference>
<gene>
    <name evidence="3" type="ORF">JAAARDRAFT_39767</name>
</gene>
<dbReference type="InterPro" id="IPR046985">
    <property type="entry name" value="IP5"/>
</dbReference>
<keyword evidence="4" id="KW-1185">Reference proteome</keyword>
<dbReference type="HOGENOM" id="CLU_002027_0_0_1"/>
<dbReference type="Pfam" id="PF22669">
    <property type="entry name" value="Exo_endo_phos2"/>
    <property type="match status" value="1"/>
</dbReference>
<proteinExistence type="predicted"/>
<dbReference type="OrthoDB" id="2248459at2759"/>
<dbReference type="SUPFAM" id="SSF56219">
    <property type="entry name" value="DNase I-like"/>
    <property type="match status" value="1"/>
</dbReference>
<reference evidence="4" key="1">
    <citation type="journal article" date="2014" name="Proc. Natl. Acad. Sci. U.S.A.">
        <title>Extensive sampling of basidiomycete genomes demonstrates inadequacy of the white-rot/brown-rot paradigm for wood decay fungi.</title>
        <authorList>
            <person name="Riley R."/>
            <person name="Salamov A.A."/>
            <person name="Brown D.W."/>
            <person name="Nagy L.G."/>
            <person name="Floudas D."/>
            <person name="Held B.W."/>
            <person name="Levasseur A."/>
            <person name="Lombard V."/>
            <person name="Morin E."/>
            <person name="Otillar R."/>
            <person name="Lindquist E.A."/>
            <person name="Sun H."/>
            <person name="LaButti K.M."/>
            <person name="Schmutz J."/>
            <person name="Jabbour D."/>
            <person name="Luo H."/>
            <person name="Baker S.E."/>
            <person name="Pisabarro A.G."/>
            <person name="Walton J.D."/>
            <person name="Blanchette R.A."/>
            <person name="Henrissat B."/>
            <person name="Martin F."/>
            <person name="Cullen D."/>
            <person name="Hibbett D.S."/>
            <person name="Grigoriev I.V."/>
        </authorList>
    </citation>
    <scope>NUCLEOTIDE SEQUENCE [LARGE SCALE GENOMIC DNA]</scope>
    <source>
        <strain evidence="4">MUCL 33604</strain>
    </source>
</reference>
<dbReference type="PANTHER" id="PTHR11200:SF240">
    <property type="entry name" value="INOSITOL POLYPHOSPHATE 5-PHOSPHATASE C9G1.10C-RELATED"/>
    <property type="match status" value="1"/>
</dbReference>
<dbReference type="GO" id="GO:0004439">
    <property type="term" value="F:phosphatidylinositol-4,5-bisphosphate 5-phosphatase activity"/>
    <property type="evidence" value="ECO:0007669"/>
    <property type="project" value="TreeGrafter"/>
</dbReference>
<evidence type="ECO:0000256" key="1">
    <source>
        <dbReference type="SAM" id="MobiDB-lite"/>
    </source>
</evidence>
<dbReference type="Proteomes" id="UP000027265">
    <property type="component" value="Unassembled WGS sequence"/>
</dbReference>
<feature type="region of interest" description="Disordered" evidence="1">
    <location>
        <begin position="187"/>
        <end position="438"/>
    </location>
</feature>
<feature type="region of interest" description="Disordered" evidence="1">
    <location>
        <begin position="23"/>
        <end position="166"/>
    </location>
</feature>
<dbReference type="InParanoid" id="A0A067PGV1"/>
<feature type="compositionally biased region" description="Low complexity" evidence="1">
    <location>
        <begin position="66"/>
        <end position="81"/>
    </location>
</feature>
<dbReference type="PANTHER" id="PTHR11200">
    <property type="entry name" value="INOSITOL 5-PHOSPHATASE"/>
    <property type="match status" value="1"/>
</dbReference>
<accession>A0A067PGV1</accession>
<feature type="compositionally biased region" description="Polar residues" evidence="1">
    <location>
        <begin position="197"/>
        <end position="215"/>
    </location>
</feature>
<dbReference type="InterPro" id="IPR015943">
    <property type="entry name" value="WD40/YVTN_repeat-like_dom_sf"/>
</dbReference>
<dbReference type="SUPFAM" id="SSF50978">
    <property type="entry name" value="WD40 repeat-like"/>
    <property type="match status" value="1"/>
</dbReference>
<evidence type="ECO:0000259" key="2">
    <source>
        <dbReference type="SMART" id="SM00128"/>
    </source>
</evidence>
<evidence type="ECO:0000313" key="3">
    <source>
        <dbReference type="EMBL" id="KDQ53055.1"/>
    </source>
</evidence>